<protein>
    <submittedName>
        <fullName evidence="2">Uncharacterized protein</fullName>
    </submittedName>
</protein>
<proteinExistence type="predicted"/>
<reference evidence="2 3" key="1">
    <citation type="submission" date="2022-12" db="EMBL/GenBank/DDBJ databases">
        <title>Genomic features and morphological characterization of a novel Knufia sp. strain isolated from spacecraft assembly facility.</title>
        <authorList>
            <person name="Teixeira M."/>
            <person name="Chander A.M."/>
            <person name="Stajich J.E."/>
            <person name="Venkateswaran K."/>
        </authorList>
    </citation>
    <scope>NUCLEOTIDE SEQUENCE [LARGE SCALE GENOMIC DNA]</scope>
    <source>
        <strain evidence="2 3">FJI-L2-BK-P2</strain>
    </source>
</reference>
<dbReference type="AlphaFoldDB" id="A0AAN8I6Y5"/>
<comment type="caution">
    <text evidence="2">The sequence shown here is derived from an EMBL/GenBank/DDBJ whole genome shotgun (WGS) entry which is preliminary data.</text>
</comment>
<evidence type="ECO:0000313" key="3">
    <source>
        <dbReference type="Proteomes" id="UP001316803"/>
    </source>
</evidence>
<keyword evidence="3" id="KW-1185">Reference proteome</keyword>
<gene>
    <name evidence="2" type="ORF">OHC33_003869</name>
</gene>
<evidence type="ECO:0000256" key="1">
    <source>
        <dbReference type="SAM" id="MobiDB-lite"/>
    </source>
</evidence>
<sequence>MAASILPADRESILISHLIQISHKHPDLAHRVRTDLDPEELVLASYPIALANKIVPFLEPEDGPKNTRKSRSPPRRQYSQRSKTSTTAPSQTSTAVLRSHHPTLAPTATSPSQPHAKSPIKLLQTAEGHKPFSTPTRQLLPTPSFSLSKANGTTFTSRTITPNGTFFSPLKPHDDTPSRLFFARPQNPQDIPSAFFSPPHPKPLPKALPHTVVRRGPGRKGPPPIVEFDATPRMIERNWPKPTLTLRYNVDTRALRDVFVWAKESAERGTVVRLQEWLVHFRDVTRVREIREVCLTLGLGRFARECERLLGRWENGEWDVFEEVLENEFDVVFRAEENEEEVAPVGSSVEEAVSDEGGTQQADLDAEADGGLAPPREGGTTSKKVEASSDTDMEDVPLAQWVMRLPKTQA</sequence>
<accession>A0AAN8I6Y5</accession>
<feature type="compositionally biased region" description="Low complexity" evidence="1">
    <location>
        <begin position="75"/>
        <end position="94"/>
    </location>
</feature>
<organism evidence="2 3">
    <name type="scientific">Knufia fluminis</name>
    <dbReference type="NCBI Taxonomy" id="191047"/>
    <lineage>
        <taxon>Eukaryota</taxon>
        <taxon>Fungi</taxon>
        <taxon>Dikarya</taxon>
        <taxon>Ascomycota</taxon>
        <taxon>Pezizomycotina</taxon>
        <taxon>Eurotiomycetes</taxon>
        <taxon>Chaetothyriomycetidae</taxon>
        <taxon>Chaetothyriales</taxon>
        <taxon>Trichomeriaceae</taxon>
        <taxon>Knufia</taxon>
    </lineage>
</organism>
<name>A0AAN8I6Y5_9EURO</name>
<evidence type="ECO:0000313" key="2">
    <source>
        <dbReference type="EMBL" id="KAK5955189.1"/>
    </source>
</evidence>
<dbReference type="Proteomes" id="UP001316803">
    <property type="component" value="Unassembled WGS sequence"/>
</dbReference>
<dbReference type="EMBL" id="JAKLMC020000007">
    <property type="protein sequence ID" value="KAK5955189.1"/>
    <property type="molecule type" value="Genomic_DNA"/>
</dbReference>
<feature type="region of interest" description="Disordered" evidence="1">
    <location>
        <begin position="343"/>
        <end position="396"/>
    </location>
</feature>
<feature type="region of interest" description="Disordered" evidence="1">
    <location>
        <begin position="58"/>
        <end position="97"/>
    </location>
</feature>